<protein>
    <submittedName>
        <fullName evidence="5">Y_Y_Y domain-containing protein</fullName>
    </submittedName>
</protein>
<evidence type="ECO:0000256" key="2">
    <source>
        <dbReference type="SAM" id="Phobius"/>
    </source>
</evidence>
<dbReference type="InterPro" id="IPR000792">
    <property type="entry name" value="Tscrpt_reg_LuxR_C"/>
</dbReference>
<proteinExistence type="predicted"/>
<dbReference type="InterPro" id="IPR011123">
    <property type="entry name" value="Y_Y_Y"/>
</dbReference>
<reference evidence="6" key="1">
    <citation type="submission" date="2016-10" db="EMBL/GenBank/DDBJ databases">
        <authorList>
            <person name="Varghese N."/>
            <person name="Submissions S."/>
        </authorList>
    </citation>
    <scope>NUCLEOTIDE SEQUENCE [LARGE SCALE GENOMIC DNA]</scope>
    <source>
        <strain evidence="6">DSM 23445</strain>
    </source>
</reference>
<dbReference type="EMBL" id="FPBF01000004">
    <property type="protein sequence ID" value="SFT95169.1"/>
    <property type="molecule type" value="Genomic_DNA"/>
</dbReference>
<dbReference type="Gene3D" id="1.10.10.10">
    <property type="entry name" value="Winged helix-like DNA-binding domain superfamily/Winged helix DNA-binding domain"/>
    <property type="match status" value="1"/>
</dbReference>
<feature type="transmembrane region" description="Helical" evidence="2">
    <location>
        <begin position="746"/>
        <end position="766"/>
    </location>
</feature>
<gene>
    <name evidence="5" type="ORF">SAMN04489724_2920</name>
</gene>
<evidence type="ECO:0000259" key="4">
    <source>
        <dbReference type="SMART" id="SM00421"/>
    </source>
</evidence>
<keyword evidence="3" id="KW-0732">Signal</keyword>
<dbReference type="GO" id="GO:0003677">
    <property type="term" value="F:DNA binding"/>
    <property type="evidence" value="ECO:0007669"/>
    <property type="project" value="InterPro"/>
</dbReference>
<feature type="signal peptide" evidence="3">
    <location>
        <begin position="1"/>
        <end position="19"/>
    </location>
</feature>
<name>A0A1I7C6X5_9BACT</name>
<dbReference type="Gene3D" id="2.130.10.10">
    <property type="entry name" value="YVTN repeat-like/Quinoprotein amine dehydrogenase"/>
    <property type="match status" value="3"/>
</dbReference>
<feature type="chain" id="PRO_5011682548" evidence="3">
    <location>
        <begin position="20"/>
        <end position="954"/>
    </location>
</feature>
<dbReference type="AlphaFoldDB" id="A0A1I7C6X5"/>
<sequence length="954" mass="109036">MKRLSFSLVLFFLVNCAFAQSIGLPFSRYYSSQEYQGGIQNYAITQNAAGMIYVANNYGLIEFDGTTWRRYALPNGAKVRHVQVDADGAIFISGQGDFGAFLPDASGQLSFESLKTGLPEEIRNLEEVWKVFITEENLFFCTYERILVFDRNRTFQYSLESESSFESFHLSHNILMVNETGSGIKKLQDGALVGLNNVDFFGNLLVTGILQLTQNKQLIFTRDNGIFTTNGAEEEPWGTSLNLTINAALMLRNGTIALATQLDGLILLDPNGKEIMRLDNENGLNNNSIISLFEDLSGNLWLGHNNGITLVQLSLPFTKVNQFSGLNGTGYHATFFDNKFYYGTNNGVYVQEKSTSGLSDISQIANSAGQVYQIKAIQNKLLIAHNDGAFQIEQNAARRIEGPGGIWNFQTLRGHQDLLLVGSYIGLHLFEINGEKVIYLRQIKGFNESSRIIEQDEKGNIWVAHGYKGLFKLQLDSALEKATVTYFGHDSGLPTTMLNNVWKINNRLVFTTQAGIFKYNEVENKFERDDFFTPYFDEGFLAHYLIEDQMGNIFYIGESESGVLEKKVDGSYTKHFQVFNKLLPILNDDLQNISTIQGNEVLFGANEGFIRFSLNENTYQPSTFPTLIRAVYLTGVTDSLIFGGNNYPIHTKSQNEILKIPYQKANIRFESSNPVPNNEKDLQFQYWLEGLESGYGDWIDKREKAYTNLREGNYTFHAKSKNLYGEISEVASFSFEILPPWYRSKAAYFVYFLILGLLSFVVYKIIEKRYQKKEQMIKSASTKVIQEKETELKNTQAEFEKLKTEKLKQEIQLKDKELATATMHLITKNGFIDHMRNNLNAITKKSKNQEVKNEIQKVIKNIEKNFAGDQDWEQFEIHFDQVHGDFMSRFKKEYPSLSPQEIKLSAYLRMNLSTKEIAYLMNISVRGVEIARYRLRKKLHLERAENLQEYILKF</sequence>
<evidence type="ECO:0000313" key="6">
    <source>
        <dbReference type="Proteomes" id="UP000199673"/>
    </source>
</evidence>
<dbReference type="Proteomes" id="UP000199673">
    <property type="component" value="Unassembled WGS sequence"/>
</dbReference>
<organism evidence="5 6">
    <name type="scientific">Algoriphagus locisalis</name>
    <dbReference type="NCBI Taxonomy" id="305507"/>
    <lineage>
        <taxon>Bacteria</taxon>
        <taxon>Pseudomonadati</taxon>
        <taxon>Bacteroidota</taxon>
        <taxon>Cytophagia</taxon>
        <taxon>Cytophagales</taxon>
        <taxon>Cyclobacteriaceae</taxon>
        <taxon>Algoriphagus</taxon>
    </lineage>
</organism>
<evidence type="ECO:0000256" key="3">
    <source>
        <dbReference type="SAM" id="SignalP"/>
    </source>
</evidence>
<keyword evidence="2" id="KW-1133">Transmembrane helix</keyword>
<keyword evidence="1" id="KW-0175">Coiled coil</keyword>
<feature type="coiled-coil region" evidence="1">
    <location>
        <begin position="763"/>
        <end position="812"/>
    </location>
</feature>
<dbReference type="SMART" id="SM00421">
    <property type="entry name" value="HTH_LUXR"/>
    <property type="match status" value="1"/>
</dbReference>
<dbReference type="InterPro" id="IPR013783">
    <property type="entry name" value="Ig-like_fold"/>
</dbReference>
<dbReference type="GO" id="GO:0006355">
    <property type="term" value="P:regulation of DNA-templated transcription"/>
    <property type="evidence" value="ECO:0007669"/>
    <property type="project" value="InterPro"/>
</dbReference>
<dbReference type="STRING" id="305507.SAMN04489724_2920"/>
<dbReference type="Pfam" id="PF07495">
    <property type="entry name" value="Y_Y_Y"/>
    <property type="match status" value="1"/>
</dbReference>
<evidence type="ECO:0000256" key="1">
    <source>
        <dbReference type="SAM" id="Coils"/>
    </source>
</evidence>
<accession>A0A1I7C6X5</accession>
<dbReference type="SUPFAM" id="SSF46894">
    <property type="entry name" value="C-terminal effector domain of the bipartite response regulators"/>
    <property type="match status" value="1"/>
</dbReference>
<dbReference type="InterPro" id="IPR036388">
    <property type="entry name" value="WH-like_DNA-bd_sf"/>
</dbReference>
<keyword evidence="6" id="KW-1185">Reference proteome</keyword>
<dbReference type="InterPro" id="IPR016032">
    <property type="entry name" value="Sig_transdc_resp-reg_C-effctor"/>
</dbReference>
<feature type="domain" description="HTH luxR-type" evidence="4">
    <location>
        <begin position="894"/>
        <end position="951"/>
    </location>
</feature>
<dbReference type="SUPFAM" id="SSF69322">
    <property type="entry name" value="Tricorn protease domain 2"/>
    <property type="match status" value="1"/>
</dbReference>
<evidence type="ECO:0000313" key="5">
    <source>
        <dbReference type="EMBL" id="SFT95169.1"/>
    </source>
</evidence>
<dbReference type="Gene3D" id="2.60.40.10">
    <property type="entry name" value="Immunoglobulins"/>
    <property type="match status" value="1"/>
</dbReference>
<keyword evidence="2" id="KW-0812">Transmembrane</keyword>
<keyword evidence="2" id="KW-0472">Membrane</keyword>
<dbReference type="RefSeq" id="WP_244545516.1">
    <property type="nucleotide sequence ID" value="NZ_FPBF01000004.1"/>
</dbReference>
<dbReference type="InterPro" id="IPR015943">
    <property type="entry name" value="WD40/YVTN_repeat-like_dom_sf"/>
</dbReference>